<accession>A0A2S2QE86</accession>
<name>A0A2S2QE86_9HEMI</name>
<gene>
    <name evidence="1" type="ORF">g.21219</name>
</gene>
<evidence type="ECO:0000313" key="1">
    <source>
        <dbReference type="EMBL" id="MBY76003.1"/>
    </source>
</evidence>
<dbReference type="EMBL" id="GGMS01006800">
    <property type="protein sequence ID" value="MBY76003.1"/>
    <property type="molecule type" value="Transcribed_RNA"/>
</dbReference>
<reference evidence="1" key="1">
    <citation type="submission" date="2018-04" db="EMBL/GenBank/DDBJ databases">
        <title>Transcriptome assembly of Sipha flava.</title>
        <authorList>
            <person name="Scully E.D."/>
            <person name="Geib S.M."/>
            <person name="Palmer N.A."/>
            <person name="Koch K."/>
            <person name="Bradshaw J."/>
            <person name="Heng-Moss T."/>
            <person name="Sarath G."/>
        </authorList>
    </citation>
    <scope>NUCLEOTIDE SEQUENCE</scope>
</reference>
<dbReference type="AlphaFoldDB" id="A0A2S2QE86"/>
<proteinExistence type="predicted"/>
<sequence length="117" mass="13295">MASPRVARSYVGAGGGIILKHVRCATYTLSPRCSEAHPVRTRLLSSCPRKFARFDLQNCTIPILDNIVILYPRSWSVRRITIPRFNTVVDSSRKLKTCPKCNVTTWVPHGLMLDRFH</sequence>
<protein>
    <submittedName>
        <fullName evidence="1">Uncharacterized protein</fullName>
    </submittedName>
</protein>
<organism evidence="1">
    <name type="scientific">Sipha flava</name>
    <name type="common">yellow sugarcane aphid</name>
    <dbReference type="NCBI Taxonomy" id="143950"/>
    <lineage>
        <taxon>Eukaryota</taxon>
        <taxon>Metazoa</taxon>
        <taxon>Ecdysozoa</taxon>
        <taxon>Arthropoda</taxon>
        <taxon>Hexapoda</taxon>
        <taxon>Insecta</taxon>
        <taxon>Pterygota</taxon>
        <taxon>Neoptera</taxon>
        <taxon>Paraneoptera</taxon>
        <taxon>Hemiptera</taxon>
        <taxon>Sternorrhyncha</taxon>
        <taxon>Aphidomorpha</taxon>
        <taxon>Aphidoidea</taxon>
        <taxon>Aphididae</taxon>
        <taxon>Sipha</taxon>
    </lineage>
</organism>